<dbReference type="Proteomes" id="UP000242474">
    <property type="component" value="Unassembled WGS sequence"/>
</dbReference>
<reference evidence="10 11" key="1">
    <citation type="journal article" date="2015" name="Genome Biol. Evol.">
        <title>Phylogenomic analyses indicate that early fungi evolved digesting cell walls of algal ancestors of land plants.</title>
        <authorList>
            <person name="Chang Y."/>
            <person name="Wang S."/>
            <person name="Sekimoto S."/>
            <person name="Aerts A.L."/>
            <person name="Choi C."/>
            <person name="Clum A."/>
            <person name="LaButti K.M."/>
            <person name="Lindquist E.A."/>
            <person name="Yee Ngan C."/>
            <person name="Ohm R.A."/>
            <person name="Salamov A.A."/>
            <person name="Grigoriev I.V."/>
            <person name="Spatafora J.W."/>
            <person name="Berbee M.L."/>
        </authorList>
    </citation>
    <scope>NUCLEOTIDE SEQUENCE [LARGE SCALE GENOMIC DNA]</scope>
    <source>
        <strain evidence="10 11">NRRL 1564</strain>
    </source>
</reference>
<evidence type="ECO:0000256" key="8">
    <source>
        <dbReference type="ARBA" id="ARBA00023306"/>
    </source>
</evidence>
<dbReference type="EMBL" id="KZ303491">
    <property type="protein sequence ID" value="PIA18197.1"/>
    <property type="molecule type" value="Genomic_DNA"/>
</dbReference>
<dbReference type="GO" id="GO:0007059">
    <property type="term" value="P:chromosome segregation"/>
    <property type="evidence" value="ECO:0007669"/>
    <property type="project" value="TreeGrafter"/>
</dbReference>
<evidence type="ECO:0000313" key="11">
    <source>
        <dbReference type="Proteomes" id="UP000242474"/>
    </source>
</evidence>
<keyword evidence="7" id="KW-0539">Nucleus</keyword>
<evidence type="ECO:0000256" key="5">
    <source>
        <dbReference type="ARBA" id="ARBA00022776"/>
    </source>
</evidence>
<evidence type="ECO:0000313" key="10">
    <source>
        <dbReference type="EMBL" id="PIA18197.1"/>
    </source>
</evidence>
<dbReference type="AlphaFoldDB" id="A0A2G5BHI8"/>
<evidence type="ECO:0000256" key="2">
    <source>
        <dbReference type="ARBA" id="ARBA00004629"/>
    </source>
</evidence>
<gene>
    <name evidence="10" type="ORF">COEREDRAFT_80101</name>
</gene>
<proteinExistence type="predicted"/>
<keyword evidence="6" id="KW-0995">Kinetochore</keyword>
<dbReference type="InterPro" id="IPR007128">
    <property type="entry name" value="PMF1/Nnf1"/>
</dbReference>
<evidence type="ECO:0000256" key="3">
    <source>
        <dbReference type="ARBA" id="ARBA00022454"/>
    </source>
</evidence>
<dbReference type="PANTHER" id="PTHR15459:SF3">
    <property type="entry name" value="POLYAMINE-MODULATED FACTOR 1"/>
    <property type="match status" value="1"/>
</dbReference>
<evidence type="ECO:0000256" key="4">
    <source>
        <dbReference type="ARBA" id="ARBA00022618"/>
    </source>
</evidence>
<keyword evidence="4" id="KW-0132">Cell division</keyword>
<dbReference type="Pfam" id="PF03980">
    <property type="entry name" value="Nnf1"/>
    <property type="match status" value="1"/>
</dbReference>
<accession>A0A2G5BHI8</accession>
<evidence type="ECO:0000256" key="9">
    <source>
        <dbReference type="ARBA" id="ARBA00023328"/>
    </source>
</evidence>
<dbReference type="GO" id="GO:0005634">
    <property type="term" value="C:nucleus"/>
    <property type="evidence" value="ECO:0007669"/>
    <property type="project" value="UniProtKB-SubCell"/>
</dbReference>
<dbReference type="GO" id="GO:0051301">
    <property type="term" value="P:cell division"/>
    <property type="evidence" value="ECO:0007669"/>
    <property type="project" value="UniProtKB-KW"/>
</dbReference>
<sequence length="185" mass="20771">MSTHDINSEEGHSVESVRYHKLLSVLDRSLSSVVDTFKLEALQKVFPDLAREIPEKLADSHEQISSYIRNSAHSDFQAIIMQYEMSEKLSALDKLVKEAAERKLNSDEKPIPSLTPESINRSRSTAIKRAELARLQAKLALVKNENMKRLGELREQRSILSVEHETLEKSVSLVSSLASPTATSD</sequence>
<keyword evidence="5" id="KW-0498">Mitosis</keyword>
<keyword evidence="11" id="KW-1185">Reference proteome</keyword>
<dbReference type="GO" id="GO:0000444">
    <property type="term" value="C:MIS12/MIND type complex"/>
    <property type="evidence" value="ECO:0007669"/>
    <property type="project" value="InterPro"/>
</dbReference>
<keyword evidence="8" id="KW-0131">Cell cycle</keyword>
<keyword evidence="9" id="KW-0137">Centromere</keyword>
<dbReference type="PANTHER" id="PTHR15459">
    <property type="entry name" value="POLYAMINE-MODULATED FACTOR 1"/>
    <property type="match status" value="1"/>
</dbReference>
<protein>
    <submittedName>
        <fullName evidence="10">Uncharacterized protein</fullName>
    </submittedName>
</protein>
<dbReference type="OrthoDB" id="18453at2759"/>
<comment type="subcellular location">
    <subcellularLocation>
        <location evidence="2">Chromosome</location>
        <location evidence="2">Centromere</location>
        <location evidence="2">Kinetochore</location>
    </subcellularLocation>
    <subcellularLocation>
        <location evidence="1">Nucleus</location>
    </subcellularLocation>
</comment>
<name>A0A2G5BHI8_COERN</name>
<evidence type="ECO:0000256" key="6">
    <source>
        <dbReference type="ARBA" id="ARBA00022838"/>
    </source>
</evidence>
<evidence type="ECO:0000256" key="1">
    <source>
        <dbReference type="ARBA" id="ARBA00004123"/>
    </source>
</evidence>
<organism evidence="10 11">
    <name type="scientific">Coemansia reversa (strain ATCC 12441 / NRRL 1564)</name>
    <dbReference type="NCBI Taxonomy" id="763665"/>
    <lineage>
        <taxon>Eukaryota</taxon>
        <taxon>Fungi</taxon>
        <taxon>Fungi incertae sedis</taxon>
        <taxon>Zoopagomycota</taxon>
        <taxon>Kickxellomycotina</taxon>
        <taxon>Kickxellomycetes</taxon>
        <taxon>Kickxellales</taxon>
        <taxon>Kickxellaceae</taxon>
        <taxon>Coemansia</taxon>
    </lineage>
</organism>
<keyword evidence="3" id="KW-0158">Chromosome</keyword>
<evidence type="ECO:0000256" key="7">
    <source>
        <dbReference type="ARBA" id="ARBA00023242"/>
    </source>
</evidence>